<gene>
    <name evidence="2" type="ORF">Pcinc_024785</name>
</gene>
<evidence type="ECO:0000313" key="3">
    <source>
        <dbReference type="Proteomes" id="UP001286313"/>
    </source>
</evidence>
<name>A0AAE1FA40_PETCI</name>
<comment type="caution">
    <text evidence="2">The sequence shown here is derived from an EMBL/GenBank/DDBJ whole genome shotgun (WGS) entry which is preliminary data.</text>
</comment>
<accession>A0AAE1FA40</accession>
<dbReference type="Proteomes" id="UP001286313">
    <property type="component" value="Unassembled WGS sequence"/>
</dbReference>
<feature type="region of interest" description="Disordered" evidence="1">
    <location>
        <begin position="31"/>
        <end position="76"/>
    </location>
</feature>
<proteinExistence type="predicted"/>
<dbReference type="AlphaFoldDB" id="A0AAE1FA40"/>
<reference evidence="2" key="1">
    <citation type="submission" date="2023-10" db="EMBL/GenBank/DDBJ databases">
        <title>Genome assemblies of two species of porcelain crab, Petrolisthes cinctipes and Petrolisthes manimaculis (Anomura: Porcellanidae).</title>
        <authorList>
            <person name="Angst P."/>
        </authorList>
    </citation>
    <scope>NUCLEOTIDE SEQUENCE</scope>
    <source>
        <strain evidence="2">PB745_01</strain>
        <tissue evidence="2">Gill</tissue>
    </source>
</reference>
<sequence length="116" mass="13688">MPETRVQERQSTRATGVYKNKCQKHVYKKDNPEKQQVYKQMPETRVQERQSRTATSVYKQMPETRVQETQSRTTAGVYKQMPETRVQESQYNRHSKNIRLAQQGMGDRCMGEADNM</sequence>
<protein>
    <submittedName>
        <fullName evidence="2">Uncharacterized protein</fullName>
    </submittedName>
</protein>
<organism evidence="2 3">
    <name type="scientific">Petrolisthes cinctipes</name>
    <name type="common">Flat porcelain crab</name>
    <dbReference type="NCBI Taxonomy" id="88211"/>
    <lineage>
        <taxon>Eukaryota</taxon>
        <taxon>Metazoa</taxon>
        <taxon>Ecdysozoa</taxon>
        <taxon>Arthropoda</taxon>
        <taxon>Crustacea</taxon>
        <taxon>Multicrustacea</taxon>
        <taxon>Malacostraca</taxon>
        <taxon>Eumalacostraca</taxon>
        <taxon>Eucarida</taxon>
        <taxon>Decapoda</taxon>
        <taxon>Pleocyemata</taxon>
        <taxon>Anomura</taxon>
        <taxon>Galatheoidea</taxon>
        <taxon>Porcellanidae</taxon>
        <taxon>Petrolisthes</taxon>
    </lineage>
</organism>
<dbReference type="EMBL" id="JAWQEG010002751">
    <property type="protein sequence ID" value="KAK3869936.1"/>
    <property type="molecule type" value="Genomic_DNA"/>
</dbReference>
<keyword evidence="3" id="KW-1185">Reference proteome</keyword>
<evidence type="ECO:0000313" key="2">
    <source>
        <dbReference type="EMBL" id="KAK3869936.1"/>
    </source>
</evidence>
<evidence type="ECO:0000256" key="1">
    <source>
        <dbReference type="SAM" id="MobiDB-lite"/>
    </source>
</evidence>